<evidence type="ECO:0008006" key="11">
    <source>
        <dbReference type="Google" id="ProtNLM"/>
    </source>
</evidence>
<dbReference type="Proteomes" id="UP001175271">
    <property type="component" value="Unassembled WGS sequence"/>
</dbReference>
<dbReference type="InterPro" id="IPR036663">
    <property type="entry name" value="Fumarylacetoacetase_C_sf"/>
</dbReference>
<feature type="disulfide bond" evidence="5">
    <location>
        <begin position="379"/>
        <end position="382"/>
    </location>
</feature>
<dbReference type="InterPro" id="IPR015255">
    <property type="entry name" value="Vitellinogen_open_b-sht"/>
</dbReference>
<proteinExistence type="predicted"/>
<dbReference type="SMART" id="SM00216">
    <property type="entry name" value="VWD"/>
    <property type="match status" value="1"/>
</dbReference>
<protein>
    <recommendedName>
        <fullName evidence="11">Vitellogenin domain-containing protein</fullName>
    </recommendedName>
</protein>
<dbReference type="InterPro" id="IPR050733">
    <property type="entry name" value="Vitellogenin/Apolipophorin"/>
</dbReference>
<evidence type="ECO:0000256" key="1">
    <source>
        <dbReference type="ARBA" id="ARBA00022729"/>
    </source>
</evidence>
<dbReference type="Pfam" id="PF00094">
    <property type="entry name" value="VWD"/>
    <property type="match status" value="1"/>
</dbReference>
<dbReference type="InterPro" id="IPR015819">
    <property type="entry name" value="Lipid_transp_b-sht_shell"/>
</dbReference>
<sequence>MARPNRRTFLFFAFHDRDYFGWRRTTRSETSSGARVFSPVDSPIRCTGRARSFPIVQPLTGGNERREILCLRWFIIVADCVTMSHDVSNVRAFGARELFLVRWTLRESSKNGLMATVASKTTLSPQPVNREHQKEDGYLSEHLTIIGTTSPSELFSMKLLLLAGLLAVTFCHFDFTDKHRLAGKQLVFDLDTQVASGMPGSSFLHSIFRLSAKAHVTYKSEDQIVLRLTDIKSGHLNTDVEDVDKLLPFKAVDEEPLDAEMKRALELPVSYLNNNGLVSNVIFDKEDNLWSMNTKRAIISMTQMDQQKARMETPLIEDEMSTMETSVEGECKVFYTMPNELKMKREGEKKMWTLTKNIDFAQCKKTANIFYGYTEAEMCKDCDRKHVDENEEHSHHVNRVHRSTVIDYTFSEEQIEKIELLSMYVVPNVVRSKNSDLVSTVVMAMKLREKKEASHHMTEGPKNGLIAELLYSAEADKLIEKFERFGEKDLKEIPVEHIPNEKIIDVIEKLARAMQDENKGMSIYDSAHYTTLIRYFRTLTLKRLEELFYEMDHLQIKLARSLYVQALTSAGTYNTVKMFVDKVIENKISMSLAAQAVKTLNIRKPSAEQVDMIVRLCETSDMKTLDFAYQSCWLSAGAVMNKWAKMNDQQVNDSKARGYVTVLLNKYMEAKDTLKKVVALKSLANAGLDASFDYLRDIILNKDEEKMVRMQAIDALRQLRATIPHKIHTVLLPVFKDVSEVPEIRMTAFSMIMHTLPEQKILDQIVKTISKETNSHVASFAVSMINALSKSSEPCQKKLAKDFMDIINIAHLKIDLHDNMDKYFHIPMYNHEHDFGAVFNLATMLSDDSPIFKEVMLGWDQFAFGKWHKYFAQIGFTQENMEKVIEQVTELINQKLRSIKWDEQIVVRGKRTDKTPRDMLKDLVKKLRIVSRENKQKSFAMFYIRWKNMDHAVYSWDLDAVEVASTHMEKLIKSGLHGSILKKLFRDYGEFDYYMATDVFETYTKIPTSLGLPLVTRQTNPLLFHLAGNADLQIGRTWDISLKTHVTATSAHVIRSDIYSPFGAAGVKTVFGGELNLPIDFVVKYGSTDSSMKKRLEITVEAPKDKMKIAAIHTIPSTYVLKGINEFVESDEMMTIANRYLTHTEHTIKTKYMEMDECPIVVRGHGYDFFALDRPVDVLFTGHNHFQINLEPTSKAPKSWTAVLEFEAAEEQVESEKPELEHFYNTQESNSFFALDDQSEDEESERTTEYRESLRKYSSKKANKMSMKIKLSGNGGAYEQKASLSVDLFCDDKNTHCRLVAHVLRTPVPFYKETEDWSAKIVLNTLWPESTNALSRLSEKKHRELTGSLDAYFGSGTRHTQWIKMKLQGEQSKVLRALISSELKKLVTPMERRELLEKANLINQLKLQTTYELSENNKEFVTGLAVALRYAKYFNIYMEQGNQELPKNQFNMKLTTDQDQMRYLNATVETASRTMKMYEYQLPYSIPEMVTFVKRLSPIGMIEKSDVCRVEESKIHTFMNAIYTMPLQASDCWTLLVQDCIEKEQGSKFAVLQKYLDMRSEEKKLRILIRDIRIEAQVVRGEMEVQVGREHVNFERDAARLEALGLKLREGVLVFENHDLFVMFDGKTITTRIANIYKYRQCGLCSAEYEDDQIILPTNEKTSDISKFHESFIDTKTEQCSVDREQLRRTDNYKSSVQDRMWYADDDYESHTDLTTSPEEETLILADSYGKLCFSLKPIKRCPKGLIPLKKTATKIGFACLERDSELARRLEKQCKNKEVIDAEELMDEKMAANLSIFCTIGTKIVCVAHNYVDHAKELGNVIPKKPMIFFKVTEQLGAQWFLAKSFDTSCPVSKSIEKSKIPAPHKIEIYCLINEKG</sequence>
<dbReference type="InterPro" id="IPR001846">
    <property type="entry name" value="VWF_type-D"/>
</dbReference>
<keyword evidence="2" id="KW-0758">Storage protein</keyword>
<evidence type="ECO:0000256" key="2">
    <source>
        <dbReference type="ARBA" id="ARBA00022761"/>
    </source>
</evidence>
<dbReference type="PROSITE" id="PS51211">
    <property type="entry name" value="VITELLOGENIN"/>
    <property type="match status" value="1"/>
</dbReference>
<dbReference type="GO" id="GO:0045735">
    <property type="term" value="F:nutrient reservoir activity"/>
    <property type="evidence" value="ECO:0007669"/>
    <property type="project" value="UniProtKB-KW"/>
</dbReference>
<evidence type="ECO:0000313" key="10">
    <source>
        <dbReference type="Proteomes" id="UP001175271"/>
    </source>
</evidence>
<dbReference type="Gene3D" id="2.30.230.10">
    <property type="entry name" value="Lipovitellin, beta-sheet shell regions, chain A"/>
    <property type="match status" value="1"/>
</dbReference>
<evidence type="ECO:0000256" key="5">
    <source>
        <dbReference type="PROSITE-ProRule" id="PRU00557"/>
    </source>
</evidence>
<evidence type="ECO:0000259" key="7">
    <source>
        <dbReference type="PROSITE" id="PS51211"/>
    </source>
</evidence>
<dbReference type="InterPro" id="IPR011030">
    <property type="entry name" value="Lipovitellin_superhlx_dom"/>
</dbReference>
<evidence type="ECO:0000256" key="6">
    <source>
        <dbReference type="SAM" id="MobiDB-lite"/>
    </source>
</evidence>
<dbReference type="SUPFAM" id="SSF56529">
    <property type="entry name" value="FAH"/>
    <property type="match status" value="1"/>
</dbReference>
<name>A0AA39LJ06_9BILA</name>
<dbReference type="EMBL" id="JAUCMV010000005">
    <property type="protein sequence ID" value="KAK0399033.1"/>
    <property type="molecule type" value="Genomic_DNA"/>
</dbReference>
<dbReference type="GO" id="GO:0003824">
    <property type="term" value="F:catalytic activity"/>
    <property type="evidence" value="ECO:0007669"/>
    <property type="project" value="InterPro"/>
</dbReference>
<evidence type="ECO:0000256" key="4">
    <source>
        <dbReference type="ARBA" id="ARBA00023180"/>
    </source>
</evidence>
<evidence type="ECO:0000313" key="9">
    <source>
        <dbReference type="EMBL" id="KAK0399033.1"/>
    </source>
</evidence>
<dbReference type="SMART" id="SM01169">
    <property type="entry name" value="DUF1943"/>
    <property type="match status" value="1"/>
</dbReference>
<feature type="domain" description="Vitellogenin" evidence="7">
    <location>
        <begin position="180"/>
        <end position="855"/>
    </location>
</feature>
<dbReference type="InterPro" id="IPR001747">
    <property type="entry name" value="Vitellogenin_N"/>
</dbReference>
<keyword evidence="1" id="KW-0732">Signal</keyword>
<feature type="region of interest" description="Disordered" evidence="6">
    <location>
        <begin position="1234"/>
        <end position="1254"/>
    </location>
</feature>
<dbReference type="SMART" id="SM00638">
    <property type="entry name" value="LPD_N"/>
    <property type="match status" value="1"/>
</dbReference>
<evidence type="ECO:0000259" key="8">
    <source>
        <dbReference type="PROSITE" id="PS51233"/>
    </source>
</evidence>
<dbReference type="PANTHER" id="PTHR23345">
    <property type="entry name" value="VITELLOGENIN-RELATED"/>
    <property type="match status" value="1"/>
</dbReference>
<accession>A0AA39LJ06</accession>
<feature type="domain" description="VWFD" evidence="8">
    <location>
        <begin position="1506"/>
        <end position="1681"/>
    </location>
</feature>
<dbReference type="Pfam" id="PF01347">
    <property type="entry name" value="Vitellogenin_N"/>
    <property type="match status" value="1"/>
</dbReference>
<comment type="caution">
    <text evidence="9">The sequence shown here is derived from an EMBL/GenBank/DDBJ whole genome shotgun (WGS) entry which is preliminary data.</text>
</comment>
<keyword evidence="3 5" id="KW-1015">Disulfide bond</keyword>
<dbReference type="SUPFAM" id="SSF48431">
    <property type="entry name" value="Lipovitellin-phosvitin complex, superhelical domain"/>
    <property type="match status" value="1"/>
</dbReference>
<dbReference type="Pfam" id="PF09172">
    <property type="entry name" value="Vit_open_b-sht"/>
    <property type="match status" value="1"/>
</dbReference>
<evidence type="ECO:0000256" key="3">
    <source>
        <dbReference type="ARBA" id="ARBA00023157"/>
    </source>
</evidence>
<organism evidence="9 10">
    <name type="scientific">Steinernema hermaphroditum</name>
    <dbReference type="NCBI Taxonomy" id="289476"/>
    <lineage>
        <taxon>Eukaryota</taxon>
        <taxon>Metazoa</taxon>
        <taxon>Ecdysozoa</taxon>
        <taxon>Nematoda</taxon>
        <taxon>Chromadorea</taxon>
        <taxon>Rhabditida</taxon>
        <taxon>Tylenchina</taxon>
        <taxon>Panagrolaimomorpha</taxon>
        <taxon>Strongyloidoidea</taxon>
        <taxon>Steinernematidae</taxon>
        <taxon>Steinernema</taxon>
    </lineage>
</organism>
<dbReference type="PANTHER" id="PTHR23345:SF15">
    <property type="entry name" value="VITELLOGENIN 1-RELATED"/>
    <property type="match status" value="1"/>
</dbReference>
<reference evidence="9" key="1">
    <citation type="submission" date="2023-06" db="EMBL/GenBank/DDBJ databases">
        <title>Genomic analysis of the entomopathogenic nematode Steinernema hermaphroditum.</title>
        <authorList>
            <person name="Schwarz E.M."/>
            <person name="Heppert J.K."/>
            <person name="Baniya A."/>
            <person name="Schwartz H.T."/>
            <person name="Tan C.-H."/>
            <person name="Antoshechkin I."/>
            <person name="Sternberg P.W."/>
            <person name="Goodrich-Blair H."/>
            <person name="Dillman A.R."/>
        </authorList>
    </citation>
    <scope>NUCLEOTIDE SEQUENCE</scope>
    <source>
        <strain evidence="9">PS9179</strain>
        <tissue evidence="9">Whole animal</tissue>
    </source>
</reference>
<dbReference type="GO" id="GO:0005319">
    <property type="term" value="F:lipid transporter activity"/>
    <property type="evidence" value="ECO:0007669"/>
    <property type="project" value="InterPro"/>
</dbReference>
<dbReference type="InterPro" id="IPR015816">
    <property type="entry name" value="Vitellinogen_b-sht_N"/>
</dbReference>
<dbReference type="Gene3D" id="3.90.850.10">
    <property type="entry name" value="Fumarylacetoacetase-like, C-terminal domain"/>
    <property type="match status" value="2"/>
</dbReference>
<dbReference type="SUPFAM" id="SSF56968">
    <property type="entry name" value="Lipovitellin-phosvitin complex, beta-sheet shell regions"/>
    <property type="match status" value="2"/>
</dbReference>
<comment type="caution">
    <text evidence="5">Lacks conserved residue(s) required for the propagation of feature annotation.</text>
</comment>
<feature type="compositionally biased region" description="Basic and acidic residues" evidence="6">
    <location>
        <begin position="1245"/>
        <end position="1254"/>
    </location>
</feature>
<keyword evidence="10" id="KW-1185">Reference proteome</keyword>
<keyword evidence="4" id="KW-0325">Glycoprotein</keyword>
<dbReference type="Gene3D" id="1.25.10.20">
    <property type="entry name" value="Vitellinogen, superhelical"/>
    <property type="match status" value="1"/>
</dbReference>
<dbReference type="PROSITE" id="PS51233">
    <property type="entry name" value="VWFD"/>
    <property type="match status" value="1"/>
</dbReference>
<dbReference type="Gene3D" id="2.20.80.10">
    <property type="entry name" value="Lipovitellin-phosvitin complex, chain A, domain 4"/>
    <property type="match status" value="1"/>
</dbReference>
<gene>
    <name evidence="9" type="ORF">QR680_002876</name>
</gene>